<evidence type="ECO:0000313" key="3">
    <source>
        <dbReference type="Proteomes" id="UP000866496"/>
    </source>
</evidence>
<accession>A0AAN5PIY2</accession>
<dbReference type="InterPro" id="IPR013762">
    <property type="entry name" value="Integrase-like_cat_sf"/>
</dbReference>
<organism evidence="2 3">
    <name type="scientific">Legionella pneumophila</name>
    <dbReference type="NCBI Taxonomy" id="446"/>
    <lineage>
        <taxon>Bacteria</taxon>
        <taxon>Pseudomonadati</taxon>
        <taxon>Pseudomonadota</taxon>
        <taxon>Gammaproteobacteria</taxon>
        <taxon>Legionellales</taxon>
        <taxon>Legionellaceae</taxon>
        <taxon>Legionella</taxon>
    </lineage>
</organism>
<dbReference type="GO" id="GO:0006310">
    <property type="term" value="P:DNA recombination"/>
    <property type="evidence" value="ECO:0007669"/>
    <property type="project" value="UniProtKB-KW"/>
</dbReference>
<evidence type="ECO:0000256" key="1">
    <source>
        <dbReference type="ARBA" id="ARBA00023172"/>
    </source>
</evidence>
<dbReference type="InterPro" id="IPR011010">
    <property type="entry name" value="DNA_brk_join_enz"/>
</dbReference>
<evidence type="ECO:0000313" key="2">
    <source>
        <dbReference type="EMBL" id="HAU1880948.1"/>
    </source>
</evidence>
<reference evidence="2" key="2">
    <citation type="submission" date="2019-10" db="EMBL/GenBank/DDBJ databases">
        <authorList>
            <consortium name="NCBI Pathogen Detection Project"/>
        </authorList>
    </citation>
    <scope>NUCLEOTIDE SEQUENCE</scope>
    <source>
        <strain evidence="2">AZ00058701</strain>
    </source>
</reference>
<dbReference type="Proteomes" id="UP000866496">
    <property type="component" value="Unassembled WGS sequence"/>
</dbReference>
<proteinExistence type="predicted"/>
<reference evidence="2" key="1">
    <citation type="journal article" date="2018" name="Genome Biol.">
        <title>SKESA: strategic k-mer extension for scrupulous assemblies.</title>
        <authorList>
            <person name="Souvorov A."/>
            <person name="Agarwala R."/>
            <person name="Lipman D.J."/>
        </authorList>
    </citation>
    <scope>NUCLEOTIDE SEQUENCE</scope>
    <source>
        <strain evidence="2">AZ00058701</strain>
    </source>
</reference>
<dbReference type="SUPFAM" id="SSF56349">
    <property type="entry name" value="DNA breaking-rejoining enzymes"/>
    <property type="match status" value="1"/>
</dbReference>
<comment type="caution">
    <text evidence="2">The sequence shown here is derived from an EMBL/GenBank/DDBJ whole genome shotgun (WGS) entry which is preliminary data.</text>
</comment>
<name>A0AAN5PIY2_LEGPN</name>
<dbReference type="AlphaFoldDB" id="A0AAN5PIY2"/>
<protein>
    <submittedName>
        <fullName evidence="2">Integrase</fullName>
    </submittedName>
</protein>
<dbReference type="GO" id="GO:0015074">
    <property type="term" value="P:DNA integration"/>
    <property type="evidence" value="ECO:0007669"/>
    <property type="project" value="InterPro"/>
</dbReference>
<gene>
    <name evidence="2" type="ORF">JBJ86_11945</name>
</gene>
<dbReference type="Gene3D" id="1.10.443.10">
    <property type="entry name" value="Intergrase catalytic core"/>
    <property type="match status" value="1"/>
</dbReference>
<sequence length="93" mass="10354">MANVTKLSGIHFTDHDLRRTLITIAEGLDTSAYALKRLMNHKMNGDITAGYIVTDVDRLRKPMPQITDYFLKCMGVQPSATLVAIRPQGAVHE</sequence>
<dbReference type="EMBL" id="DACWHX010000014">
    <property type="protein sequence ID" value="HAU1880948.1"/>
    <property type="molecule type" value="Genomic_DNA"/>
</dbReference>
<keyword evidence="1" id="KW-0233">DNA recombination</keyword>
<dbReference type="GO" id="GO:0003677">
    <property type="term" value="F:DNA binding"/>
    <property type="evidence" value="ECO:0007669"/>
    <property type="project" value="InterPro"/>
</dbReference>